<organism evidence="1 2">
    <name type="scientific">Psychrobacillus lasiicapitis</name>
    <dbReference type="NCBI Taxonomy" id="1636719"/>
    <lineage>
        <taxon>Bacteria</taxon>
        <taxon>Bacillati</taxon>
        <taxon>Bacillota</taxon>
        <taxon>Bacilli</taxon>
        <taxon>Bacillales</taxon>
        <taxon>Bacillaceae</taxon>
        <taxon>Psychrobacillus</taxon>
    </lineage>
</organism>
<dbReference type="InterPro" id="IPR017524">
    <property type="entry name" value="SASP_thioredoxin-like"/>
</dbReference>
<dbReference type="OrthoDB" id="1799076at2"/>
<dbReference type="Proteomes" id="UP000317316">
    <property type="component" value="Unassembled WGS sequence"/>
</dbReference>
<dbReference type="EMBL" id="VDGH01000012">
    <property type="protein sequence ID" value="TQR09806.1"/>
    <property type="molecule type" value="Genomic_DNA"/>
</dbReference>
<accession>A0A544SX89</accession>
<sequence length="73" mass="8241">MTIHEPGPNDSANNVERLKKTIRNKEAAEMAMEFADGEELAAIKRKNERREESIDGLRAEILAEAKSRINGYI</sequence>
<dbReference type="RefSeq" id="WP_142540447.1">
    <property type="nucleotide sequence ID" value="NZ_BMIE01000001.1"/>
</dbReference>
<evidence type="ECO:0000313" key="2">
    <source>
        <dbReference type="Proteomes" id="UP000317316"/>
    </source>
</evidence>
<name>A0A544SX89_9BACI</name>
<gene>
    <name evidence="1" type="ORF">FG382_18885</name>
</gene>
<evidence type="ECO:0000313" key="1">
    <source>
        <dbReference type="EMBL" id="TQR09806.1"/>
    </source>
</evidence>
<comment type="caution">
    <text evidence="1">The sequence shown here is derived from an EMBL/GenBank/DDBJ whole genome shotgun (WGS) entry which is preliminary data.</text>
</comment>
<dbReference type="Pfam" id="PF19824">
    <property type="entry name" value="Tlp"/>
    <property type="match status" value="1"/>
</dbReference>
<dbReference type="AlphaFoldDB" id="A0A544SX89"/>
<protein>
    <submittedName>
        <fullName evidence="1">Small, acid-soluble spore protein tlp</fullName>
    </submittedName>
</protein>
<keyword evidence="2" id="KW-1185">Reference proteome</keyword>
<proteinExistence type="predicted"/>
<reference evidence="1 2" key="1">
    <citation type="submission" date="2019-05" db="EMBL/GenBank/DDBJ databases">
        <title>Psychrobacillus vulpis sp. nov., a new species isolated from feces of a red fox that inhabits in The Tablas de Daimiel Natural Park, Albacete, Spain.</title>
        <authorList>
            <person name="Rodriguez M."/>
            <person name="Reina J.C."/>
            <person name="Bejar V."/>
            <person name="Llamas I."/>
        </authorList>
    </citation>
    <scope>NUCLEOTIDE SEQUENCE [LARGE SCALE GENOMIC DNA]</scope>
    <source>
        <strain evidence="1 2">NEAU-3TGS17</strain>
    </source>
</reference>